<reference evidence="5 6" key="1">
    <citation type="submission" date="2019-01" db="EMBL/GenBank/DDBJ databases">
        <authorList>
            <consortium name="Pathogen Informatics"/>
        </authorList>
    </citation>
    <scope>NUCLEOTIDE SEQUENCE [LARGE SCALE GENOMIC DNA]</scope>
    <source>
        <strain evidence="5 6">NCTC10194</strain>
    </source>
</reference>
<organism evidence="5 6">
    <name type="scientific">Mycoplasmopsis glycophila</name>
    <dbReference type="NCBI Taxonomy" id="171285"/>
    <lineage>
        <taxon>Bacteria</taxon>
        <taxon>Bacillati</taxon>
        <taxon>Mycoplasmatota</taxon>
        <taxon>Mycoplasmoidales</taxon>
        <taxon>Metamycoplasmataceae</taxon>
        <taxon>Mycoplasmopsis</taxon>
    </lineage>
</organism>
<dbReference type="Gene3D" id="6.10.250.2410">
    <property type="match status" value="1"/>
</dbReference>
<dbReference type="PANTHER" id="PTHR33969:SF2">
    <property type="entry name" value="SEGREGATION AND CONDENSATION PROTEIN A"/>
    <property type="match status" value="1"/>
</dbReference>
<keyword evidence="6" id="KW-1185">Reference proteome</keyword>
<protein>
    <recommendedName>
        <fullName evidence="2 3">Segregation and condensation protein A</fullName>
    </recommendedName>
</protein>
<dbReference type="NCBIfam" id="NF000994">
    <property type="entry name" value="PRK00104.1-3"/>
    <property type="match status" value="1"/>
</dbReference>
<evidence type="ECO:0000256" key="3">
    <source>
        <dbReference type="HAMAP-Rule" id="MF_01805"/>
    </source>
</evidence>
<evidence type="ECO:0000256" key="2">
    <source>
        <dbReference type="ARBA" id="ARBA00044777"/>
    </source>
</evidence>
<evidence type="ECO:0000313" key="6">
    <source>
        <dbReference type="Proteomes" id="UP000290815"/>
    </source>
</evidence>
<comment type="subcellular location">
    <subcellularLocation>
        <location evidence="3">Cytoplasm</location>
    </subcellularLocation>
    <text evidence="3">Associated with two foci at the outer edges of the nucleoid region in young cells, and at four foci within both cell halves in older cells.</text>
</comment>
<accession>A0A449AUX2</accession>
<keyword evidence="4" id="KW-0175">Coiled coil</keyword>
<evidence type="ECO:0000313" key="5">
    <source>
        <dbReference type="EMBL" id="VEU70286.1"/>
    </source>
</evidence>
<keyword evidence="3" id="KW-0132">Cell division</keyword>
<keyword evidence="1 3" id="KW-0159">Chromosome partition</keyword>
<feature type="coiled-coil region" evidence="4">
    <location>
        <begin position="97"/>
        <end position="141"/>
    </location>
</feature>
<comment type="similarity">
    <text evidence="3">Belongs to the ScpA family.</text>
</comment>
<comment type="subunit">
    <text evidence="3">Component of a cohesin-like complex composed of ScpA, ScpB and the Smc homodimer, in which ScpA and ScpB bind to the head domain of Smc. The presence of the three proteins is required for the association of the complex with DNA.</text>
</comment>
<dbReference type="GO" id="GO:0051301">
    <property type="term" value="P:cell division"/>
    <property type="evidence" value="ECO:0007669"/>
    <property type="project" value="UniProtKB-KW"/>
</dbReference>
<evidence type="ECO:0000256" key="4">
    <source>
        <dbReference type="SAM" id="Coils"/>
    </source>
</evidence>
<dbReference type="EMBL" id="LR215024">
    <property type="protein sequence ID" value="VEU70286.1"/>
    <property type="molecule type" value="Genomic_DNA"/>
</dbReference>
<keyword evidence="3" id="KW-0131">Cell cycle</keyword>
<comment type="function">
    <text evidence="3">Participates in chromosomal partition during cell division. May act via the formation of a condensin-like complex containing Smc and ScpB that pull DNA away from mid-cell into both cell halves.</text>
</comment>
<proteinExistence type="inferred from homology"/>
<sequence>MNNNNENLVNQTNSEDFRIEEYTFKFQNFDGPLDLLLSLVKDKKISLFEINLLEIANQYLKIISQIRESEIDLASDYLVMAASLIQLKAKLLLDNPNEEEQQEVEQEKQQLLQQLIEYQQFKNLKDTLKKFEDERQEIFIKKPSNVDEFILDDDNSQLDGHSNPVKLISVLRKMFERIYANKLRQTKIDNFNLTPAEQVVKIKELLATRKTLEFEEIFNQPSLKHFIVTLIALLDLARQQYLKIEQDNQFDKLRIIKGDFHEE</sequence>
<dbReference type="RefSeq" id="WP_044888932.1">
    <property type="nucleotide sequence ID" value="NZ_LR215024.1"/>
</dbReference>
<dbReference type="InterPro" id="IPR023093">
    <property type="entry name" value="ScpA-like_C"/>
</dbReference>
<dbReference type="PANTHER" id="PTHR33969">
    <property type="entry name" value="SEGREGATION AND CONDENSATION PROTEIN A"/>
    <property type="match status" value="1"/>
</dbReference>
<dbReference type="GO" id="GO:0007059">
    <property type="term" value="P:chromosome segregation"/>
    <property type="evidence" value="ECO:0007669"/>
    <property type="project" value="UniProtKB-UniRule"/>
</dbReference>
<keyword evidence="3" id="KW-0963">Cytoplasm</keyword>
<dbReference type="KEGG" id="mgly:NCTC10194_00291"/>
<dbReference type="AlphaFoldDB" id="A0A449AUX2"/>
<dbReference type="Gene3D" id="1.10.10.580">
    <property type="entry name" value="Structural maintenance of chromosome 1. Chain E"/>
    <property type="match status" value="1"/>
</dbReference>
<dbReference type="Proteomes" id="UP000290815">
    <property type="component" value="Chromosome"/>
</dbReference>
<dbReference type="GO" id="GO:0005737">
    <property type="term" value="C:cytoplasm"/>
    <property type="evidence" value="ECO:0007669"/>
    <property type="project" value="UniProtKB-SubCell"/>
</dbReference>
<gene>
    <name evidence="5" type="primary">MCYN0394</name>
    <name evidence="3" type="synonym">scpA</name>
    <name evidence="5" type="ORF">NCTC10194_00291</name>
</gene>
<name>A0A449AUX2_9BACT</name>
<evidence type="ECO:0000256" key="1">
    <source>
        <dbReference type="ARBA" id="ARBA00022829"/>
    </source>
</evidence>
<dbReference type="InterPro" id="IPR003768">
    <property type="entry name" value="ScpA"/>
</dbReference>
<dbReference type="GO" id="GO:0006260">
    <property type="term" value="P:DNA replication"/>
    <property type="evidence" value="ECO:0007669"/>
    <property type="project" value="UniProtKB-UniRule"/>
</dbReference>
<dbReference type="Pfam" id="PF02616">
    <property type="entry name" value="SMC_ScpA"/>
    <property type="match status" value="1"/>
</dbReference>
<dbReference type="HAMAP" id="MF_01805">
    <property type="entry name" value="ScpA"/>
    <property type="match status" value="1"/>
</dbReference>